<keyword evidence="5 8" id="KW-0560">Oxidoreductase</keyword>
<proteinExistence type="inferred from homology"/>
<evidence type="ECO:0000256" key="2">
    <source>
        <dbReference type="ARBA" id="ARBA00010617"/>
    </source>
</evidence>
<dbReference type="Gene3D" id="1.10.630.10">
    <property type="entry name" value="Cytochrome P450"/>
    <property type="match status" value="1"/>
</dbReference>
<comment type="caution">
    <text evidence="9">The sequence shown here is derived from an EMBL/GenBank/DDBJ whole genome shotgun (WGS) entry which is preliminary data.</text>
</comment>
<keyword evidence="7 8" id="KW-0503">Monooxygenase</keyword>
<evidence type="ECO:0000256" key="6">
    <source>
        <dbReference type="ARBA" id="ARBA00023004"/>
    </source>
</evidence>
<comment type="cofactor">
    <cofactor evidence="1">
        <name>heme</name>
        <dbReference type="ChEBI" id="CHEBI:30413"/>
    </cofactor>
</comment>
<keyword evidence="3 8" id="KW-0349">Heme</keyword>
<dbReference type="InterPro" id="IPR036396">
    <property type="entry name" value="Cyt_P450_sf"/>
</dbReference>
<dbReference type="InterPro" id="IPR017972">
    <property type="entry name" value="Cyt_P450_CS"/>
</dbReference>
<evidence type="ECO:0000256" key="1">
    <source>
        <dbReference type="ARBA" id="ARBA00001971"/>
    </source>
</evidence>
<evidence type="ECO:0000256" key="5">
    <source>
        <dbReference type="ARBA" id="ARBA00023002"/>
    </source>
</evidence>
<dbReference type="InterPro" id="IPR001128">
    <property type="entry name" value="Cyt_P450"/>
</dbReference>
<keyword evidence="6 8" id="KW-0408">Iron</keyword>
<evidence type="ECO:0000256" key="4">
    <source>
        <dbReference type="ARBA" id="ARBA00022723"/>
    </source>
</evidence>
<dbReference type="PRINTS" id="PR00359">
    <property type="entry name" value="BP450"/>
</dbReference>
<name>A0ABV3FW27_9NOCA</name>
<evidence type="ECO:0000256" key="3">
    <source>
        <dbReference type="ARBA" id="ARBA00022617"/>
    </source>
</evidence>
<dbReference type="Pfam" id="PF00067">
    <property type="entry name" value="p450"/>
    <property type="match status" value="1"/>
</dbReference>
<keyword evidence="4 8" id="KW-0479">Metal-binding</keyword>
<protein>
    <submittedName>
        <fullName evidence="9">Cytochrome P450</fullName>
    </submittedName>
</protein>
<evidence type="ECO:0000256" key="7">
    <source>
        <dbReference type="ARBA" id="ARBA00023033"/>
    </source>
</evidence>
<dbReference type="InterPro" id="IPR002397">
    <property type="entry name" value="Cyt_P450_B"/>
</dbReference>
<dbReference type="PANTHER" id="PTHR46696:SF4">
    <property type="entry name" value="BIOTIN BIOSYNTHESIS CYTOCHROME P450"/>
    <property type="match status" value="1"/>
</dbReference>
<reference evidence="9 10" key="1">
    <citation type="submission" date="2024-06" db="EMBL/GenBank/DDBJ databases">
        <title>The Natural Products Discovery Center: Release of the First 8490 Sequenced Strains for Exploring Actinobacteria Biosynthetic Diversity.</title>
        <authorList>
            <person name="Kalkreuter E."/>
            <person name="Kautsar S.A."/>
            <person name="Yang D."/>
            <person name="Bader C.D."/>
            <person name="Teijaro C.N."/>
            <person name="Fluegel L."/>
            <person name="Davis C.M."/>
            <person name="Simpson J.R."/>
            <person name="Lauterbach L."/>
            <person name="Steele A.D."/>
            <person name="Gui C."/>
            <person name="Meng S."/>
            <person name="Li G."/>
            <person name="Viehrig K."/>
            <person name="Ye F."/>
            <person name="Su P."/>
            <person name="Kiefer A.F."/>
            <person name="Nichols A."/>
            <person name="Cepeda A.J."/>
            <person name="Yan W."/>
            <person name="Fan B."/>
            <person name="Jiang Y."/>
            <person name="Adhikari A."/>
            <person name="Zheng C.-J."/>
            <person name="Schuster L."/>
            <person name="Cowan T.M."/>
            <person name="Smanski M.J."/>
            <person name="Chevrette M.G."/>
            <person name="De Carvalho L.P.S."/>
            <person name="Shen B."/>
        </authorList>
    </citation>
    <scope>NUCLEOTIDE SEQUENCE [LARGE SCALE GENOMIC DNA]</scope>
    <source>
        <strain evidence="9 10">NPDC050403</strain>
    </source>
</reference>
<evidence type="ECO:0000313" key="10">
    <source>
        <dbReference type="Proteomes" id="UP001551695"/>
    </source>
</evidence>
<dbReference type="PANTHER" id="PTHR46696">
    <property type="entry name" value="P450, PUTATIVE (EUROFUNG)-RELATED"/>
    <property type="match status" value="1"/>
</dbReference>
<gene>
    <name evidence="9" type="ORF">AB0I48_18855</name>
</gene>
<organism evidence="9 10">
    <name type="scientific">Nocardia aurea</name>
    <dbReference type="NCBI Taxonomy" id="2144174"/>
    <lineage>
        <taxon>Bacteria</taxon>
        <taxon>Bacillati</taxon>
        <taxon>Actinomycetota</taxon>
        <taxon>Actinomycetes</taxon>
        <taxon>Mycobacteriales</taxon>
        <taxon>Nocardiaceae</taxon>
        <taxon>Nocardia</taxon>
    </lineage>
</organism>
<accession>A0ABV3FW27</accession>
<sequence length="423" mass="47316">MTDQSVEVDIFTDESVINDPYPYFDALRSRCPVHPIKQAGVLAVTGYEEAVEVYRNDEVFSSCNAMGGPFPPFPVAPGEDDITERVRDSREHWVFNEFMVTKDGADHSAERSLLRRLLTPKRLKENESEMAGMADECLDAFLAEGRCELVADYGKPFTTMVIADLLGIPEEDREHFRKIFTGQNVATLGAESPLPSNPLEYMYETFGGYIQDRRREPREDVLTGLATSTYPDGSIPDIESVVRLATFLFGAGQDTSARLMGSALRILADRQDIQATLRAEPHRIPDFIEEVLRLESPTMSDFRMTQKTTELGGVHVPAGTTIMLHPGASNRDPRRFPDADSFRLDRGNLREHIAFGRGAHSCPGSPLARAEGRVTIERFLQRTSTLTISEAHHGPAGTRRYRHDPTYIIRGLSELHLEFTPTS</sequence>
<dbReference type="EMBL" id="JBFAKC010000007">
    <property type="protein sequence ID" value="MEV0709627.1"/>
    <property type="molecule type" value="Genomic_DNA"/>
</dbReference>
<keyword evidence="10" id="KW-1185">Reference proteome</keyword>
<dbReference type="RefSeq" id="WP_355083794.1">
    <property type="nucleotide sequence ID" value="NZ_JBEXKW010000005.1"/>
</dbReference>
<evidence type="ECO:0000313" key="9">
    <source>
        <dbReference type="EMBL" id="MEV0709627.1"/>
    </source>
</evidence>
<dbReference type="SUPFAM" id="SSF48264">
    <property type="entry name" value="Cytochrome P450"/>
    <property type="match status" value="1"/>
</dbReference>
<evidence type="ECO:0000256" key="8">
    <source>
        <dbReference type="RuleBase" id="RU000461"/>
    </source>
</evidence>
<dbReference type="Proteomes" id="UP001551695">
    <property type="component" value="Unassembled WGS sequence"/>
</dbReference>
<dbReference type="PROSITE" id="PS00086">
    <property type="entry name" value="CYTOCHROME_P450"/>
    <property type="match status" value="1"/>
</dbReference>
<comment type="similarity">
    <text evidence="2 8">Belongs to the cytochrome P450 family.</text>
</comment>